<feature type="region of interest" description="Disordered" evidence="5">
    <location>
        <begin position="1"/>
        <end position="24"/>
    </location>
</feature>
<dbReference type="InterPro" id="IPR029026">
    <property type="entry name" value="tRNA_m1G_MTases_N"/>
</dbReference>
<protein>
    <recommendedName>
        <fullName evidence="8">RNA methyltransferase</fullName>
    </recommendedName>
</protein>
<dbReference type="SUPFAM" id="SSF75217">
    <property type="entry name" value="alpha/beta knot"/>
    <property type="match status" value="1"/>
</dbReference>
<proteinExistence type="inferred from homology"/>
<evidence type="ECO:0000313" key="6">
    <source>
        <dbReference type="EMBL" id="KAK6772953.1"/>
    </source>
</evidence>
<dbReference type="GO" id="GO:0032259">
    <property type="term" value="P:methylation"/>
    <property type="evidence" value="ECO:0007669"/>
    <property type="project" value="UniProtKB-KW"/>
</dbReference>
<keyword evidence="3" id="KW-0949">S-adenosyl-L-methionine</keyword>
<dbReference type="InterPro" id="IPR003742">
    <property type="entry name" value="RlmH-like"/>
</dbReference>
<comment type="similarity">
    <text evidence="4">Belongs to the RNA methyltransferase RlmH family.</text>
</comment>
<sequence>MAVSPVADLNSKLPLPSGKQQHSKFTGQSVRAIPIRILTVGKNRSQGVQLIVDEYMKKLRNYCSVDDVRIKSNPKNARDIVAQIEHEDIAVMGLIRPDEWVVMLDERGHDVGSEQMASLIGDAGNKVSYASSWQSFVPGIIYHGSAGASSLLFCIGGPYGHGRQLRERANVSVKLSSLVLNHEIALVVLIEQLYRLPDLLIMEKLVKDFYFLELEEGIEMTSKFHSTTIRATKLRFGIPFEDDLGPHYRYSTCLKRRRWLRSEQNLILRS</sequence>
<dbReference type="Gene3D" id="3.40.1280.10">
    <property type="match status" value="1"/>
</dbReference>
<dbReference type="Pfam" id="PF02590">
    <property type="entry name" value="SPOUT_MTase"/>
    <property type="match status" value="2"/>
</dbReference>
<evidence type="ECO:0000256" key="4">
    <source>
        <dbReference type="ARBA" id="ARBA00038303"/>
    </source>
</evidence>
<evidence type="ECO:0000256" key="5">
    <source>
        <dbReference type="SAM" id="MobiDB-lite"/>
    </source>
</evidence>
<keyword evidence="7" id="KW-1185">Reference proteome</keyword>
<dbReference type="PANTHER" id="PTHR33603:SF1">
    <property type="entry name" value="RIBOSOMAL RNA LARGE SUBUNIT METHYLTRANSFERASE H"/>
    <property type="match status" value="1"/>
</dbReference>
<accession>A0AAN8SPV5</accession>
<reference evidence="6 7" key="1">
    <citation type="submission" date="2024-02" db="EMBL/GenBank/DDBJ databases">
        <title>de novo genome assembly of Solanum bulbocastanum strain 11H21.</title>
        <authorList>
            <person name="Hosaka A.J."/>
        </authorList>
    </citation>
    <scope>NUCLEOTIDE SEQUENCE [LARGE SCALE GENOMIC DNA]</scope>
    <source>
        <tissue evidence="6">Young leaves</tissue>
    </source>
</reference>
<evidence type="ECO:0000313" key="7">
    <source>
        <dbReference type="Proteomes" id="UP001371456"/>
    </source>
</evidence>
<dbReference type="AlphaFoldDB" id="A0AAN8SPV5"/>
<dbReference type="Proteomes" id="UP001371456">
    <property type="component" value="Unassembled WGS sequence"/>
</dbReference>
<dbReference type="CDD" id="cd18081">
    <property type="entry name" value="RlmH-like"/>
    <property type="match status" value="1"/>
</dbReference>
<organism evidence="6 7">
    <name type="scientific">Solanum bulbocastanum</name>
    <name type="common">Wild potato</name>
    <dbReference type="NCBI Taxonomy" id="147425"/>
    <lineage>
        <taxon>Eukaryota</taxon>
        <taxon>Viridiplantae</taxon>
        <taxon>Streptophyta</taxon>
        <taxon>Embryophyta</taxon>
        <taxon>Tracheophyta</taxon>
        <taxon>Spermatophyta</taxon>
        <taxon>Magnoliopsida</taxon>
        <taxon>eudicotyledons</taxon>
        <taxon>Gunneridae</taxon>
        <taxon>Pentapetalae</taxon>
        <taxon>asterids</taxon>
        <taxon>lamiids</taxon>
        <taxon>Solanales</taxon>
        <taxon>Solanaceae</taxon>
        <taxon>Solanoideae</taxon>
        <taxon>Solaneae</taxon>
        <taxon>Solanum</taxon>
    </lineage>
</organism>
<dbReference type="GO" id="GO:0008168">
    <property type="term" value="F:methyltransferase activity"/>
    <property type="evidence" value="ECO:0007669"/>
    <property type="project" value="UniProtKB-KW"/>
</dbReference>
<keyword evidence="1" id="KW-0489">Methyltransferase</keyword>
<evidence type="ECO:0000256" key="2">
    <source>
        <dbReference type="ARBA" id="ARBA00022679"/>
    </source>
</evidence>
<keyword evidence="2" id="KW-0808">Transferase</keyword>
<comment type="caution">
    <text evidence="6">The sequence shown here is derived from an EMBL/GenBank/DDBJ whole genome shotgun (WGS) entry which is preliminary data.</text>
</comment>
<dbReference type="InterPro" id="IPR029028">
    <property type="entry name" value="Alpha/beta_knot_MTases"/>
</dbReference>
<dbReference type="PANTHER" id="PTHR33603">
    <property type="entry name" value="METHYLTRANSFERASE"/>
    <property type="match status" value="1"/>
</dbReference>
<evidence type="ECO:0000256" key="1">
    <source>
        <dbReference type="ARBA" id="ARBA00022603"/>
    </source>
</evidence>
<name>A0AAN8SPV5_SOLBU</name>
<evidence type="ECO:0000256" key="3">
    <source>
        <dbReference type="ARBA" id="ARBA00022691"/>
    </source>
</evidence>
<gene>
    <name evidence="6" type="ORF">RDI58_028191</name>
</gene>
<dbReference type="EMBL" id="JBANQN010000012">
    <property type="protein sequence ID" value="KAK6772953.1"/>
    <property type="molecule type" value="Genomic_DNA"/>
</dbReference>
<dbReference type="GO" id="GO:0006364">
    <property type="term" value="P:rRNA processing"/>
    <property type="evidence" value="ECO:0007669"/>
    <property type="project" value="InterPro"/>
</dbReference>
<evidence type="ECO:0008006" key="8">
    <source>
        <dbReference type="Google" id="ProtNLM"/>
    </source>
</evidence>